<keyword evidence="3" id="KW-1185">Reference proteome</keyword>
<feature type="domain" description="3-hydroxyacyl-CoA dehydrogenase NAD binding" evidence="1">
    <location>
        <begin position="22"/>
        <end position="189"/>
    </location>
</feature>
<organism evidence="2 3">
    <name type="scientific">Purpureocillium lavendulum</name>
    <dbReference type="NCBI Taxonomy" id="1247861"/>
    <lineage>
        <taxon>Eukaryota</taxon>
        <taxon>Fungi</taxon>
        <taxon>Dikarya</taxon>
        <taxon>Ascomycota</taxon>
        <taxon>Pezizomycotina</taxon>
        <taxon>Sordariomycetes</taxon>
        <taxon>Hypocreomycetidae</taxon>
        <taxon>Hypocreales</taxon>
        <taxon>Ophiocordycipitaceae</taxon>
        <taxon>Purpureocillium</taxon>
    </lineage>
</organism>
<dbReference type="InterPro" id="IPR013328">
    <property type="entry name" value="6PGD_dom2"/>
</dbReference>
<evidence type="ECO:0000259" key="1">
    <source>
        <dbReference type="Pfam" id="PF02737"/>
    </source>
</evidence>
<dbReference type="GO" id="GO:0070403">
    <property type="term" value="F:NAD+ binding"/>
    <property type="evidence" value="ECO:0007669"/>
    <property type="project" value="InterPro"/>
</dbReference>
<proteinExistence type="predicted"/>
<accession>A0AB34FR53</accession>
<dbReference type="PANTHER" id="PTHR48075:SF1">
    <property type="entry name" value="LAMBDA-CRYSTALLIN HOMOLOG"/>
    <property type="match status" value="1"/>
</dbReference>
<evidence type="ECO:0000313" key="3">
    <source>
        <dbReference type="Proteomes" id="UP001163105"/>
    </source>
</evidence>
<dbReference type="Gene3D" id="3.40.50.720">
    <property type="entry name" value="NAD(P)-binding Rossmann-like Domain"/>
    <property type="match status" value="1"/>
</dbReference>
<dbReference type="GO" id="GO:0050104">
    <property type="term" value="F:L-gulonate 3-dehydrogenase activity"/>
    <property type="evidence" value="ECO:0007669"/>
    <property type="project" value="TreeGrafter"/>
</dbReference>
<protein>
    <submittedName>
        <fullName evidence="2">3-hydroxyacyl-CoA dehyrogenase</fullName>
    </submittedName>
</protein>
<name>A0AB34FR53_9HYPO</name>
<dbReference type="Pfam" id="PF02737">
    <property type="entry name" value="3HCDH_N"/>
    <property type="match status" value="1"/>
</dbReference>
<sequence length="305" mass="33116">MQPDLSEGPKATEHKYKMAIKTVGVIGTGVIGVSWTGLFLAHGLKVLVSDPAPGAEDALKAHLETIWPTLKEAGFAKGASVSNYRFVGPSMTEHYAELDFIQETKLIAEIDAATRSDVVIASSSSGLPSSTFIGECKKNAKRVLIGHPFNPPHLMPLVEVVPHKTTDEASIEAALAFYRSLGRNPVHIRQEIPGLIARGILTAEELDICMKSSLGPRWAVTGPLMSNAMGGGGRGSDGFRHLLEHLGPATQSWLENTRKHTFKWDLQDLNALSASVGKELEVKDVAELEKQRDHRLIGVFQLMKN</sequence>
<dbReference type="GO" id="GO:0006631">
    <property type="term" value="P:fatty acid metabolic process"/>
    <property type="evidence" value="ECO:0007669"/>
    <property type="project" value="InterPro"/>
</dbReference>
<dbReference type="InterPro" id="IPR006176">
    <property type="entry name" value="3-OHacyl-CoA_DH_NAD-bd"/>
</dbReference>
<evidence type="ECO:0000313" key="2">
    <source>
        <dbReference type="EMBL" id="KAJ6441301.1"/>
    </source>
</evidence>
<reference evidence="2" key="1">
    <citation type="submission" date="2023-01" db="EMBL/GenBank/DDBJ databases">
        <title>The growth and conidiation of Purpureocillium lavendulum are regulated by nitrogen source and histone H3K14 acetylation.</title>
        <authorList>
            <person name="Tang P."/>
            <person name="Han J."/>
            <person name="Zhang C."/>
            <person name="Tang P."/>
            <person name="Qi F."/>
            <person name="Zhang K."/>
            <person name="Liang L."/>
        </authorList>
    </citation>
    <scope>NUCLEOTIDE SEQUENCE</scope>
    <source>
        <strain evidence="2">YMF1.00683</strain>
    </source>
</reference>
<comment type="caution">
    <text evidence="2">The sequence shown here is derived from an EMBL/GenBank/DDBJ whole genome shotgun (WGS) entry which is preliminary data.</text>
</comment>
<dbReference type="PANTHER" id="PTHR48075">
    <property type="entry name" value="3-HYDROXYACYL-COA DEHYDROGENASE FAMILY PROTEIN"/>
    <property type="match status" value="1"/>
</dbReference>
<dbReference type="AlphaFoldDB" id="A0AB34FR53"/>
<dbReference type="Gene3D" id="1.10.1040.10">
    <property type="entry name" value="N-(1-d-carboxylethyl)-l-norvaline Dehydrogenase, domain 2"/>
    <property type="match status" value="1"/>
</dbReference>
<dbReference type="EMBL" id="JAQHRD010000005">
    <property type="protein sequence ID" value="KAJ6441301.1"/>
    <property type="molecule type" value="Genomic_DNA"/>
</dbReference>
<dbReference type="Proteomes" id="UP001163105">
    <property type="component" value="Unassembled WGS sequence"/>
</dbReference>
<dbReference type="InterPro" id="IPR036291">
    <property type="entry name" value="NAD(P)-bd_dom_sf"/>
</dbReference>
<dbReference type="SUPFAM" id="SSF51735">
    <property type="entry name" value="NAD(P)-binding Rossmann-fold domains"/>
    <property type="match status" value="1"/>
</dbReference>
<gene>
    <name evidence="2" type="primary">HADH</name>
    <name evidence="2" type="ORF">O9K51_07097</name>
</gene>